<comment type="caution">
    <text evidence="1">The sequence shown here is derived from an EMBL/GenBank/DDBJ whole genome shotgun (WGS) entry which is preliminary data.</text>
</comment>
<keyword evidence="2" id="KW-1185">Reference proteome</keyword>
<dbReference type="EMBL" id="JABAHY010000001">
    <property type="protein sequence ID" value="NLS08861.1"/>
    <property type="molecule type" value="Genomic_DNA"/>
</dbReference>
<reference evidence="1 2" key="1">
    <citation type="submission" date="2020-04" db="EMBL/GenBank/DDBJ databases">
        <title>Nesterenkonia sp. nov., isolated from marine sediment.</title>
        <authorList>
            <person name="Zhang G."/>
        </authorList>
    </citation>
    <scope>NUCLEOTIDE SEQUENCE [LARGE SCALE GENOMIC DNA]</scope>
    <source>
        <strain evidence="1 2">MY13</strain>
    </source>
</reference>
<evidence type="ECO:0000313" key="2">
    <source>
        <dbReference type="Proteomes" id="UP000523139"/>
    </source>
</evidence>
<sequence>MVASPVQEGADPELALSELAGQSGGDVEEVDIADGAVILPGNQLGVIDGTQMYLLAGQTTQEDSKEHFIALAEAVTSN</sequence>
<dbReference type="Proteomes" id="UP000523139">
    <property type="component" value="Unassembled WGS sequence"/>
</dbReference>
<name>A0A7X8YD00_9MICC</name>
<dbReference type="AlphaFoldDB" id="A0A7X8YD00"/>
<dbReference type="RefSeq" id="WP_168886335.1">
    <property type="nucleotide sequence ID" value="NZ_JABAHY010000001.1"/>
</dbReference>
<protein>
    <submittedName>
        <fullName evidence="1">Uncharacterized protein</fullName>
    </submittedName>
</protein>
<accession>A0A7X8YD00</accession>
<gene>
    <name evidence="1" type="ORF">HGQ17_02360</name>
</gene>
<organism evidence="1 2">
    <name type="scientific">Nesterenkonia sedimenti</name>
    <dbReference type="NCBI Taxonomy" id="1463632"/>
    <lineage>
        <taxon>Bacteria</taxon>
        <taxon>Bacillati</taxon>
        <taxon>Actinomycetota</taxon>
        <taxon>Actinomycetes</taxon>
        <taxon>Micrococcales</taxon>
        <taxon>Micrococcaceae</taxon>
        <taxon>Nesterenkonia</taxon>
    </lineage>
</organism>
<proteinExistence type="predicted"/>
<evidence type="ECO:0000313" key="1">
    <source>
        <dbReference type="EMBL" id="NLS08861.1"/>
    </source>
</evidence>